<dbReference type="EMBL" id="BLXT01001089">
    <property type="protein sequence ID" value="GFN83092.1"/>
    <property type="molecule type" value="Genomic_DNA"/>
</dbReference>
<dbReference type="Pfam" id="PF24884">
    <property type="entry name" value="NPHP3_hel"/>
    <property type="match status" value="1"/>
</dbReference>
<keyword evidence="1" id="KW-0879">Wnt signaling pathway</keyword>
<dbReference type="InterPro" id="IPR019734">
    <property type="entry name" value="TPR_rpt"/>
</dbReference>
<feature type="domain" description="DUF4062" evidence="7">
    <location>
        <begin position="16"/>
        <end position="99"/>
    </location>
</feature>
<reference evidence="9 10" key="1">
    <citation type="journal article" date="2021" name="Elife">
        <title>Chloroplast acquisition without the gene transfer in kleptoplastic sea slugs, Plakobranchus ocellatus.</title>
        <authorList>
            <person name="Maeda T."/>
            <person name="Takahashi S."/>
            <person name="Yoshida T."/>
            <person name="Shimamura S."/>
            <person name="Takaki Y."/>
            <person name="Nagai Y."/>
            <person name="Toyoda A."/>
            <person name="Suzuki Y."/>
            <person name="Arimoto A."/>
            <person name="Ishii H."/>
            <person name="Satoh N."/>
            <person name="Nishiyama T."/>
            <person name="Hasebe M."/>
            <person name="Maruyama T."/>
            <person name="Minagawa J."/>
            <person name="Obokata J."/>
            <person name="Shigenobu S."/>
        </authorList>
    </citation>
    <scope>NUCLEOTIDE SEQUENCE [LARGE SCALE GENOMIC DNA]</scope>
</reference>
<dbReference type="InterPro" id="IPR027417">
    <property type="entry name" value="P-loop_NTPase"/>
</dbReference>
<feature type="region of interest" description="Disordered" evidence="5">
    <location>
        <begin position="1264"/>
        <end position="1293"/>
    </location>
</feature>
<dbReference type="Gene3D" id="3.40.50.300">
    <property type="entry name" value="P-loop containing nucleotide triphosphate hydrolases"/>
    <property type="match status" value="1"/>
</dbReference>
<evidence type="ECO:0000259" key="6">
    <source>
        <dbReference type="Pfam" id="PF05729"/>
    </source>
</evidence>
<evidence type="ECO:0000259" key="8">
    <source>
        <dbReference type="Pfam" id="PF24884"/>
    </source>
</evidence>
<evidence type="ECO:0000256" key="4">
    <source>
        <dbReference type="PROSITE-ProRule" id="PRU00339"/>
    </source>
</evidence>
<dbReference type="GO" id="GO:0080008">
    <property type="term" value="C:Cul4-RING E3 ubiquitin ligase complex"/>
    <property type="evidence" value="ECO:0007669"/>
    <property type="project" value="TreeGrafter"/>
</dbReference>
<organism evidence="9 10">
    <name type="scientific">Plakobranchus ocellatus</name>
    <dbReference type="NCBI Taxonomy" id="259542"/>
    <lineage>
        <taxon>Eukaryota</taxon>
        <taxon>Metazoa</taxon>
        <taxon>Spiralia</taxon>
        <taxon>Lophotrochozoa</taxon>
        <taxon>Mollusca</taxon>
        <taxon>Gastropoda</taxon>
        <taxon>Heterobranchia</taxon>
        <taxon>Euthyneura</taxon>
        <taxon>Panpulmonata</taxon>
        <taxon>Sacoglossa</taxon>
        <taxon>Placobranchoidea</taxon>
        <taxon>Plakobranchidae</taxon>
        <taxon>Plakobranchus</taxon>
    </lineage>
</organism>
<evidence type="ECO:0000256" key="5">
    <source>
        <dbReference type="SAM" id="MobiDB-lite"/>
    </source>
</evidence>
<dbReference type="SMART" id="SM00028">
    <property type="entry name" value="TPR"/>
    <property type="match status" value="5"/>
</dbReference>
<dbReference type="PANTHER" id="PTHR19860:SF40">
    <property type="entry name" value="WD40 REPEAT-CONTAINING PROTEIN"/>
    <property type="match status" value="1"/>
</dbReference>
<name>A0AAV3YLI6_9GAST</name>
<dbReference type="Pfam" id="PF13424">
    <property type="entry name" value="TPR_12"/>
    <property type="match status" value="2"/>
</dbReference>
<dbReference type="Pfam" id="PF13271">
    <property type="entry name" value="DUF4062"/>
    <property type="match status" value="1"/>
</dbReference>
<sequence length="1293" mass="147360">MAGHVKRKMKNPKTLRVFFSSPFGGMEEEREELTRKYFPQFQHACNVRGVQFVPVDMRWGITTEAADNAQVVNICLREIDRSDIFIGFFGQRYGWHGLTDELLQQNIDNAVGRYPFLDKVRDKSVTEFEFMHGHLNHPGQLPVVICFRDKAYDDSVREKALANGDKKTVFKYSAESDYSVQAMDDLIKHVKATENECLGVLYDYSNPHEGAKFMFESVWECFQEFLLDNSDAILSPLQQSRLCHDAFISSLTTLYIGGQDYLAQLKSFVLQDKSNVLITGKSGSGKSALLANFITLLRSEANSVHIIYHFIGCAQGTTDPQNIIQHILDELRGICDDEQPADKEKYDALSNMEEENDFHEIYVALENEMAKASKIGKAVVIIIDGLNKVTAATKTAKHLYWLPKDVPSGVSLIVSTRSTDSDSLDLLVTKEGFNNIEIHDLSEETQKEICEKSLMITGKELSPQQLQRVVEAEQTCSPLFLKIVLSEISIYGYFRLLDTKIDSLIYCNGVKDLLSKVLQRLEEDYNNQDGHSHLVQQVLSALAVSHQGLTETDIVTMFKINSSAWSPFYFALENFLINDSGLLRFAFSELQEAVESTYLKTEEKRASVKHHLIQYFKMILEEIEIRADFSNLALRRVANELPWLQKSVGDLPGLIQTLSDVGVFHVLEQKSEYELIDLWASTGLDQDEICQQLLASFDLAICDMYNYQQKDTPVKDNQTDPPGYVLLPVLKSMSNMFSTACQHRAHIRTLERIVEFLERVEGKLEEDVRRTLLRDNKYFLACAYVDDTNYDKAQALHKSVMLDCRKLLEEEYDPRLKQTLAFTCNGLGVLYLKQKKYKEAEPLFVESIEHHNDLGNNKSVGDAKVNIGIIKLDTGQPDVALEFFTDALQTFEEIFFGHLPILVGNLLTNIALCHRRMGDAEKAEAMYLRSMKIKAHAVGWTHEAIAFCYMNLGALEFYSRKNYAKAEEYNRKAIEIWEFNKVKLEQNEMWQTLENLVLYLICQSKFAEALPIFRRVFAMLQRENRVDQGAASVHREMMRYLISEGQLDEAANIAVCHLASHKMRQKSVYILLDVCDQRYPAEERPKRKREETVQFALEEVWPGDNELSAYVVQNYILPGNDVESLLKIVKTMDELNPDFLWTTYDVCATWCVNAENQQAAELVLVAGLEKYPYSPELKTRLFDTYRLTHQFDKAYELLREVVSLNPQNQAICLVGGQVAMKNGDLELCKELWQKTAEMEDESLAHQAKDMLKSLDEIVSNYEADEGVEDSSVGESAATGDAKQASAEVAKDDI</sequence>
<feature type="domain" description="Nephrocystin 3 helical" evidence="8">
    <location>
        <begin position="456"/>
        <end position="595"/>
    </location>
</feature>
<evidence type="ECO:0000256" key="1">
    <source>
        <dbReference type="ARBA" id="ARBA00022687"/>
    </source>
</evidence>
<proteinExistence type="predicted"/>
<dbReference type="GO" id="GO:0016055">
    <property type="term" value="P:Wnt signaling pathway"/>
    <property type="evidence" value="ECO:0007669"/>
    <property type="project" value="UniProtKB-KW"/>
</dbReference>
<dbReference type="InterPro" id="IPR056883">
    <property type="entry name" value="NPHP3_hel"/>
</dbReference>
<evidence type="ECO:0000256" key="3">
    <source>
        <dbReference type="ARBA" id="ARBA00040387"/>
    </source>
</evidence>
<evidence type="ECO:0000259" key="7">
    <source>
        <dbReference type="Pfam" id="PF13271"/>
    </source>
</evidence>
<dbReference type="PROSITE" id="PS50005">
    <property type="entry name" value="TPR"/>
    <property type="match status" value="1"/>
</dbReference>
<dbReference type="SUPFAM" id="SSF52540">
    <property type="entry name" value="P-loop containing nucleoside triphosphate hydrolases"/>
    <property type="match status" value="1"/>
</dbReference>
<feature type="domain" description="NACHT" evidence="6">
    <location>
        <begin position="276"/>
        <end position="452"/>
    </location>
</feature>
<feature type="repeat" description="TPR" evidence="4">
    <location>
        <begin position="1175"/>
        <end position="1208"/>
    </location>
</feature>
<keyword evidence="4" id="KW-0802">TPR repeat</keyword>
<evidence type="ECO:0000313" key="9">
    <source>
        <dbReference type="EMBL" id="GFN83092.1"/>
    </source>
</evidence>
<dbReference type="InterPro" id="IPR025139">
    <property type="entry name" value="DUF4062"/>
</dbReference>
<gene>
    <name evidence="9" type="ORF">PoB_000959800</name>
</gene>
<keyword evidence="2" id="KW-0677">Repeat</keyword>
<evidence type="ECO:0000256" key="2">
    <source>
        <dbReference type="ARBA" id="ARBA00022737"/>
    </source>
</evidence>
<dbReference type="SUPFAM" id="SSF48452">
    <property type="entry name" value="TPR-like"/>
    <property type="match status" value="2"/>
</dbReference>
<protein>
    <recommendedName>
        <fullName evidence="3">Nephrocystin-3</fullName>
    </recommendedName>
</protein>
<dbReference type="InterPro" id="IPR011990">
    <property type="entry name" value="TPR-like_helical_dom_sf"/>
</dbReference>
<comment type="caution">
    <text evidence="9">The sequence shown here is derived from an EMBL/GenBank/DDBJ whole genome shotgun (WGS) entry which is preliminary data.</text>
</comment>
<dbReference type="Proteomes" id="UP000735302">
    <property type="component" value="Unassembled WGS sequence"/>
</dbReference>
<dbReference type="InterPro" id="IPR007111">
    <property type="entry name" value="NACHT_NTPase"/>
</dbReference>
<dbReference type="Pfam" id="PF05729">
    <property type="entry name" value="NACHT"/>
    <property type="match status" value="1"/>
</dbReference>
<accession>A0AAV3YLI6</accession>
<evidence type="ECO:0000313" key="10">
    <source>
        <dbReference type="Proteomes" id="UP000735302"/>
    </source>
</evidence>
<dbReference type="InterPro" id="IPR051191">
    <property type="entry name" value="DCAF12"/>
</dbReference>
<dbReference type="Gene3D" id="1.25.40.10">
    <property type="entry name" value="Tetratricopeptide repeat domain"/>
    <property type="match status" value="3"/>
</dbReference>
<keyword evidence="10" id="KW-1185">Reference proteome</keyword>
<dbReference type="PANTHER" id="PTHR19860">
    <property type="entry name" value="DDB1- AND CUL4-ASSOCIATED FACTOR 12-RELATED"/>
    <property type="match status" value="1"/>
</dbReference>